<dbReference type="InterPro" id="IPR050509">
    <property type="entry name" value="CoA-transferase_III"/>
</dbReference>
<proteinExistence type="inferred from homology"/>
<dbReference type="InterPro" id="IPR023606">
    <property type="entry name" value="CoA-Trfase_III_dom_1_sf"/>
</dbReference>
<organism evidence="4 5">
    <name type="scientific">Branchiostoma belcheri</name>
    <name type="common">Amphioxus</name>
    <dbReference type="NCBI Taxonomy" id="7741"/>
    <lineage>
        <taxon>Eukaryota</taxon>
        <taxon>Metazoa</taxon>
        <taxon>Chordata</taxon>
        <taxon>Cephalochordata</taxon>
        <taxon>Leptocardii</taxon>
        <taxon>Amphioxiformes</taxon>
        <taxon>Branchiostomatidae</taxon>
        <taxon>Branchiostoma</taxon>
    </lineage>
</organism>
<dbReference type="GO" id="GO:0005739">
    <property type="term" value="C:mitochondrion"/>
    <property type="evidence" value="ECO:0007669"/>
    <property type="project" value="TreeGrafter"/>
</dbReference>
<dbReference type="InterPro" id="IPR044855">
    <property type="entry name" value="CoA-Trfase_III_dom3_sf"/>
</dbReference>
<keyword evidence="2" id="KW-0413">Isomerase</keyword>
<dbReference type="InterPro" id="IPR003673">
    <property type="entry name" value="CoA-Trfase_fam_III"/>
</dbReference>
<accession>A0A6P4ZBM9</accession>
<dbReference type="SUPFAM" id="SSF89796">
    <property type="entry name" value="CoA-transferase family III (CaiB/BaiF)"/>
    <property type="match status" value="1"/>
</dbReference>
<evidence type="ECO:0000256" key="2">
    <source>
        <dbReference type="ARBA" id="ARBA00023235"/>
    </source>
</evidence>
<reference evidence="5" key="1">
    <citation type="submission" date="2025-08" db="UniProtKB">
        <authorList>
            <consortium name="RefSeq"/>
        </authorList>
    </citation>
    <scope>IDENTIFICATION</scope>
    <source>
        <tissue evidence="5">Gonad</tissue>
    </source>
</reference>
<dbReference type="Gene3D" id="3.30.1540.10">
    <property type="entry name" value="formyl-coa transferase, domain 3"/>
    <property type="match status" value="1"/>
</dbReference>
<sequence length="380" mass="41208">MALRGVKVVELAGLAPAPFCGLILSDFGAKVTRVDKARTAMSMDMMGRGKRSVALNLKQQEGVGVLRRMCQNSDVLIEPFRAGVMERLGLGPDILMKDNPGLIYARMTGFGQSGPFSQMAGHDINYISLSGMLSRLGRKHENPMPPSNLLGDFAGGGLTCALGIVMALFERTMSGKGQVIDANMVEGASYVGSFIWHSRFLYNHGRGENLLDTGAHFYETYKTKDGEYMAVGALEPQFYAKLLEGLGLTIEDLPPQMDRESWPSMKEKFATIFSSKTRAEWCELFDGTDACVTPILSMQEAPNHPHNKSRDSYLTNEDGGVQPRPAPLLSRTPGVGGVGPQPKIGQHTKEVMVETGFSEEEIQKLAESGAVDLGGIKSAL</sequence>
<dbReference type="Gene3D" id="3.40.50.10540">
    <property type="entry name" value="Crotonobetainyl-coa:carnitine coa-transferase, domain 1"/>
    <property type="match status" value="1"/>
</dbReference>
<dbReference type="GeneID" id="109471992"/>
<dbReference type="RefSeq" id="XP_019627111.1">
    <property type="nucleotide sequence ID" value="XM_019771552.1"/>
</dbReference>
<dbReference type="Proteomes" id="UP000515135">
    <property type="component" value="Unplaced"/>
</dbReference>
<evidence type="ECO:0000256" key="1">
    <source>
        <dbReference type="ARBA" id="ARBA00008383"/>
    </source>
</evidence>
<dbReference type="FunFam" id="3.30.1540.10:FF:000004">
    <property type="entry name" value="Probable alpha-methylacyl-CoA racemase mcr"/>
    <property type="match status" value="1"/>
</dbReference>
<dbReference type="PANTHER" id="PTHR48228:SF5">
    <property type="entry name" value="ALPHA-METHYLACYL-COA RACEMASE"/>
    <property type="match status" value="1"/>
</dbReference>
<dbReference type="AlphaFoldDB" id="A0A6P4ZBM9"/>
<evidence type="ECO:0000313" key="4">
    <source>
        <dbReference type="Proteomes" id="UP000515135"/>
    </source>
</evidence>
<dbReference type="OrthoDB" id="16747at2759"/>
<dbReference type="GO" id="GO:0008206">
    <property type="term" value="P:bile acid metabolic process"/>
    <property type="evidence" value="ECO:0007669"/>
    <property type="project" value="TreeGrafter"/>
</dbReference>
<dbReference type="GO" id="GO:0008111">
    <property type="term" value="F:alpha-methylacyl-CoA racemase activity"/>
    <property type="evidence" value="ECO:0007669"/>
    <property type="project" value="TreeGrafter"/>
</dbReference>
<dbReference type="PANTHER" id="PTHR48228">
    <property type="entry name" value="SUCCINYL-COA--D-CITRAMALATE COA-TRANSFERASE"/>
    <property type="match status" value="1"/>
</dbReference>
<feature type="region of interest" description="Disordered" evidence="3">
    <location>
        <begin position="301"/>
        <end position="322"/>
    </location>
</feature>
<keyword evidence="4" id="KW-1185">Reference proteome</keyword>
<evidence type="ECO:0000313" key="5">
    <source>
        <dbReference type="RefSeq" id="XP_019627111.1"/>
    </source>
</evidence>
<comment type="similarity">
    <text evidence="1">Belongs to the CoA-transferase III family.</text>
</comment>
<name>A0A6P4ZBM9_BRABE</name>
<dbReference type="Pfam" id="PF02515">
    <property type="entry name" value="CoA_transf_3"/>
    <property type="match status" value="1"/>
</dbReference>
<gene>
    <name evidence="5" type="primary">LOC109471992</name>
</gene>
<protein>
    <submittedName>
        <fullName evidence="5">Alpha-methylacyl-CoA racemase-like isoform X2</fullName>
    </submittedName>
</protein>
<evidence type="ECO:0000256" key="3">
    <source>
        <dbReference type="SAM" id="MobiDB-lite"/>
    </source>
</evidence>